<name>A0ABR2XLF6_9PEZI</name>
<evidence type="ECO:0000313" key="2">
    <source>
        <dbReference type="Proteomes" id="UP001465668"/>
    </source>
</evidence>
<gene>
    <name evidence="1" type="ORF">SCAR479_08730</name>
</gene>
<dbReference type="Proteomes" id="UP001465668">
    <property type="component" value="Unassembled WGS sequence"/>
</dbReference>
<keyword evidence="2" id="KW-1185">Reference proteome</keyword>
<reference evidence="1 2" key="1">
    <citation type="submission" date="2024-02" db="EMBL/GenBank/DDBJ databases">
        <title>First draft genome assembly of two strains of Seiridium cardinale.</title>
        <authorList>
            <person name="Emiliani G."/>
            <person name="Scali E."/>
        </authorList>
    </citation>
    <scope>NUCLEOTIDE SEQUENCE [LARGE SCALE GENOMIC DNA]</scope>
    <source>
        <strain evidence="1 2">BM-138-000479</strain>
    </source>
</reference>
<dbReference type="EMBL" id="JARVKM010000040">
    <property type="protein sequence ID" value="KAK9774645.1"/>
    <property type="molecule type" value="Genomic_DNA"/>
</dbReference>
<proteinExistence type="predicted"/>
<accession>A0ABR2XLF6</accession>
<protein>
    <submittedName>
        <fullName evidence="1">Uncharacterized protein</fullName>
    </submittedName>
</protein>
<evidence type="ECO:0000313" key="1">
    <source>
        <dbReference type="EMBL" id="KAK9774645.1"/>
    </source>
</evidence>
<comment type="caution">
    <text evidence="1">The sequence shown here is derived from an EMBL/GenBank/DDBJ whole genome shotgun (WGS) entry which is preliminary data.</text>
</comment>
<organism evidence="1 2">
    <name type="scientific">Seiridium cardinale</name>
    <dbReference type="NCBI Taxonomy" id="138064"/>
    <lineage>
        <taxon>Eukaryota</taxon>
        <taxon>Fungi</taxon>
        <taxon>Dikarya</taxon>
        <taxon>Ascomycota</taxon>
        <taxon>Pezizomycotina</taxon>
        <taxon>Sordariomycetes</taxon>
        <taxon>Xylariomycetidae</taxon>
        <taxon>Amphisphaeriales</taxon>
        <taxon>Sporocadaceae</taxon>
        <taxon>Seiridium</taxon>
    </lineage>
</organism>
<sequence>MGGAPLGSFIKFRQIELVLKEADIAPWRHETMHQFEEEVLQLFAPQFKNVKFIKGLLKSLDQHVAMLHELPDLHEQRLRDLTITVVALMLHHCNKELLSRRRGLLRCAREQSVREAGAWEVRTQETQAQETLRAQGVRGKRPRYGTIAPFIFHTAKRVLHFYEHYLSLKSK</sequence>